<evidence type="ECO:0000313" key="2">
    <source>
        <dbReference type="Proteomes" id="UP001055811"/>
    </source>
</evidence>
<reference evidence="2" key="1">
    <citation type="journal article" date="2022" name="Mol. Ecol. Resour.">
        <title>The genomes of chicory, endive, great burdock and yacon provide insights into Asteraceae palaeo-polyploidization history and plant inulin production.</title>
        <authorList>
            <person name="Fan W."/>
            <person name="Wang S."/>
            <person name="Wang H."/>
            <person name="Wang A."/>
            <person name="Jiang F."/>
            <person name="Liu H."/>
            <person name="Zhao H."/>
            <person name="Xu D."/>
            <person name="Zhang Y."/>
        </authorList>
    </citation>
    <scope>NUCLEOTIDE SEQUENCE [LARGE SCALE GENOMIC DNA]</scope>
    <source>
        <strain evidence="2">cv. Punajuju</strain>
    </source>
</reference>
<protein>
    <submittedName>
        <fullName evidence="1">Uncharacterized protein</fullName>
    </submittedName>
</protein>
<gene>
    <name evidence="1" type="ORF">L2E82_03614</name>
</gene>
<name>A0ACB9H5B6_CICIN</name>
<comment type="caution">
    <text evidence="1">The sequence shown here is derived from an EMBL/GenBank/DDBJ whole genome shotgun (WGS) entry which is preliminary data.</text>
</comment>
<evidence type="ECO:0000313" key="1">
    <source>
        <dbReference type="EMBL" id="KAI3790518.1"/>
    </source>
</evidence>
<reference evidence="1 2" key="2">
    <citation type="journal article" date="2022" name="Mol. Ecol. Resour.">
        <title>The genomes of chicory, endive, great burdock and yacon provide insights into Asteraceae paleo-polyploidization history and plant inulin production.</title>
        <authorList>
            <person name="Fan W."/>
            <person name="Wang S."/>
            <person name="Wang H."/>
            <person name="Wang A."/>
            <person name="Jiang F."/>
            <person name="Liu H."/>
            <person name="Zhao H."/>
            <person name="Xu D."/>
            <person name="Zhang Y."/>
        </authorList>
    </citation>
    <scope>NUCLEOTIDE SEQUENCE [LARGE SCALE GENOMIC DNA]</scope>
    <source>
        <strain evidence="2">cv. Punajuju</strain>
        <tissue evidence="1">Leaves</tissue>
    </source>
</reference>
<keyword evidence="2" id="KW-1185">Reference proteome</keyword>
<dbReference type="Proteomes" id="UP001055811">
    <property type="component" value="Linkage Group LG01"/>
</dbReference>
<organism evidence="1 2">
    <name type="scientific">Cichorium intybus</name>
    <name type="common">Chicory</name>
    <dbReference type="NCBI Taxonomy" id="13427"/>
    <lineage>
        <taxon>Eukaryota</taxon>
        <taxon>Viridiplantae</taxon>
        <taxon>Streptophyta</taxon>
        <taxon>Embryophyta</taxon>
        <taxon>Tracheophyta</taxon>
        <taxon>Spermatophyta</taxon>
        <taxon>Magnoliopsida</taxon>
        <taxon>eudicotyledons</taxon>
        <taxon>Gunneridae</taxon>
        <taxon>Pentapetalae</taxon>
        <taxon>asterids</taxon>
        <taxon>campanulids</taxon>
        <taxon>Asterales</taxon>
        <taxon>Asteraceae</taxon>
        <taxon>Cichorioideae</taxon>
        <taxon>Cichorieae</taxon>
        <taxon>Cichoriinae</taxon>
        <taxon>Cichorium</taxon>
    </lineage>
</organism>
<dbReference type="EMBL" id="CM042009">
    <property type="protein sequence ID" value="KAI3790518.1"/>
    <property type="molecule type" value="Genomic_DNA"/>
</dbReference>
<sequence>MPFGEVLKHSSLRLPFVATAAASSHEKVEVSRVHVSNTIRVGHSHVKFGRLNHLRRCNKLRYPESADKYNYTEFHRQQIPKRKIHATAGTEFSHDGDDSGVVRPQIDSTSVRSTLDVIYNYSRAYTLKGTALSIISISLLAVQKLSDFTPSFFLGVLQAIIGGCLANLYVVGINQLSDIDIDKVNKPYLPLASGELSVKTGILLTSLYAILGFYLGWSIKSWPLKLGIFLWYAFGTAYSVHLPLLRWKSIPALAAMCLWSVQGAIIPILFHLHAQTKIYGRVLTLSKHAILISGFMSIYAVVIALFKDIPDVEGDKLNGINSVALQFGQKRVFWLCIWLLEMTYGMSVLIGLASANFWIRSLMVIGHSILGFILWREANLVDLENNEAIESFYLFIWKLYYAEYLLVPILRF</sequence>
<accession>A0ACB9H5B6</accession>
<proteinExistence type="predicted"/>